<dbReference type="AlphaFoldDB" id="A0AAJ0FDW6"/>
<evidence type="ECO:0000256" key="1">
    <source>
        <dbReference type="SAM" id="MobiDB-lite"/>
    </source>
</evidence>
<organism evidence="2 3">
    <name type="scientific">Echria macrotheca</name>
    <dbReference type="NCBI Taxonomy" id="438768"/>
    <lineage>
        <taxon>Eukaryota</taxon>
        <taxon>Fungi</taxon>
        <taxon>Dikarya</taxon>
        <taxon>Ascomycota</taxon>
        <taxon>Pezizomycotina</taxon>
        <taxon>Sordariomycetes</taxon>
        <taxon>Sordariomycetidae</taxon>
        <taxon>Sordariales</taxon>
        <taxon>Schizotheciaceae</taxon>
        <taxon>Echria</taxon>
    </lineage>
</organism>
<dbReference type="EMBL" id="MU839830">
    <property type="protein sequence ID" value="KAK1757590.1"/>
    <property type="molecule type" value="Genomic_DNA"/>
</dbReference>
<feature type="region of interest" description="Disordered" evidence="1">
    <location>
        <begin position="196"/>
        <end position="224"/>
    </location>
</feature>
<accession>A0AAJ0FDW6</accession>
<evidence type="ECO:0000313" key="3">
    <source>
        <dbReference type="Proteomes" id="UP001239445"/>
    </source>
</evidence>
<dbReference type="Proteomes" id="UP001239445">
    <property type="component" value="Unassembled WGS sequence"/>
</dbReference>
<protein>
    <submittedName>
        <fullName evidence="2">Uncharacterized protein</fullName>
    </submittedName>
</protein>
<gene>
    <name evidence="2" type="ORF">QBC47DRAFT_376430</name>
</gene>
<feature type="compositionally biased region" description="Basic and acidic residues" evidence="1">
    <location>
        <begin position="197"/>
        <end position="220"/>
    </location>
</feature>
<evidence type="ECO:0000313" key="2">
    <source>
        <dbReference type="EMBL" id="KAK1757590.1"/>
    </source>
</evidence>
<name>A0AAJ0FDW6_9PEZI</name>
<keyword evidence="3" id="KW-1185">Reference proteome</keyword>
<proteinExistence type="predicted"/>
<reference evidence="2" key="1">
    <citation type="submission" date="2023-06" db="EMBL/GenBank/DDBJ databases">
        <title>Genome-scale phylogeny and comparative genomics of the fungal order Sordariales.</title>
        <authorList>
            <consortium name="Lawrence Berkeley National Laboratory"/>
            <person name="Hensen N."/>
            <person name="Bonometti L."/>
            <person name="Westerberg I."/>
            <person name="Brannstrom I.O."/>
            <person name="Guillou S."/>
            <person name="Cros-Aarteil S."/>
            <person name="Calhoun S."/>
            <person name="Haridas S."/>
            <person name="Kuo A."/>
            <person name="Mondo S."/>
            <person name="Pangilinan J."/>
            <person name="Riley R."/>
            <person name="Labutti K."/>
            <person name="Andreopoulos B."/>
            <person name="Lipzen A."/>
            <person name="Chen C."/>
            <person name="Yanf M."/>
            <person name="Daum C."/>
            <person name="Ng V."/>
            <person name="Clum A."/>
            <person name="Steindorff A."/>
            <person name="Ohm R."/>
            <person name="Martin F."/>
            <person name="Silar P."/>
            <person name="Natvig D."/>
            <person name="Lalanne C."/>
            <person name="Gautier V."/>
            <person name="Ament-Velasquez S.L."/>
            <person name="Kruys A."/>
            <person name="Hutchinson M.I."/>
            <person name="Powell A.J."/>
            <person name="Barry K."/>
            <person name="Miller A.N."/>
            <person name="Grigoriev I.V."/>
            <person name="Debuchy R."/>
            <person name="Gladieux P."/>
            <person name="Thoren M.H."/>
            <person name="Johannesson H."/>
        </authorList>
    </citation>
    <scope>NUCLEOTIDE SEQUENCE</scope>
    <source>
        <strain evidence="2">PSN4</strain>
    </source>
</reference>
<sequence length="280" mass="30405">MLKRRTQPGTFSPAGTSSLGRNFPWCSLSASARGRRSNSRRLMHLTGPAWQGVLLPPTRLSFAIFVDVDTDKSSLHPDTTSGNFFDVHGQQVCLSPNDIHTPCQRSTRRTARLSCAGVRQVAHDRMANFGRRHLPKIRIWCGATSWGSKERGRRAALCSAMPVNVTVSGSNRPHSSRPRVPCLGHTVAHTSQVGLLDPRDIGKDGQNPRDESSSRVREDETAGEFRVPARTGGVEPSLGTNGCNPDGRVSVCTCGIHVLLLSAVAEWVSETTGRRHVGLS</sequence>
<comment type="caution">
    <text evidence="2">The sequence shown here is derived from an EMBL/GenBank/DDBJ whole genome shotgun (WGS) entry which is preliminary data.</text>
</comment>